<evidence type="ECO:0000256" key="9">
    <source>
        <dbReference type="PROSITE-ProRule" id="PRU00042"/>
    </source>
</evidence>
<comment type="subcellular location">
    <subcellularLocation>
        <location evidence="1">Nucleus</location>
    </subcellularLocation>
</comment>
<comment type="caution">
    <text evidence="12">The sequence shown here is derived from an EMBL/GenBank/DDBJ whole genome shotgun (WGS) entry which is preliminary data.</text>
</comment>
<dbReference type="SUPFAM" id="SSF57667">
    <property type="entry name" value="beta-beta-alpha zinc fingers"/>
    <property type="match status" value="2"/>
</dbReference>
<evidence type="ECO:0000256" key="2">
    <source>
        <dbReference type="ARBA" id="ARBA00022491"/>
    </source>
</evidence>
<dbReference type="PANTHER" id="PTHR47257:SF1">
    <property type="entry name" value="PH-RESPONSE TRANSCRIPTION FACTOR PACC_RIM101"/>
    <property type="match status" value="1"/>
</dbReference>
<keyword evidence="5 9" id="KW-0863">Zinc-finger</keyword>
<dbReference type="SMART" id="SM00355">
    <property type="entry name" value="ZnF_C2H2"/>
    <property type="match status" value="3"/>
</dbReference>
<evidence type="ECO:0000256" key="3">
    <source>
        <dbReference type="ARBA" id="ARBA00022723"/>
    </source>
</evidence>
<keyword evidence="3" id="KW-0479">Metal-binding</keyword>
<dbReference type="OrthoDB" id="6155966at2759"/>
<evidence type="ECO:0000259" key="11">
    <source>
        <dbReference type="PROSITE" id="PS50157"/>
    </source>
</evidence>
<keyword evidence="7" id="KW-0539">Nucleus</keyword>
<evidence type="ECO:0000256" key="8">
    <source>
        <dbReference type="ARBA" id="ARBA00038089"/>
    </source>
</evidence>
<proteinExistence type="inferred from homology"/>
<feature type="region of interest" description="Disordered" evidence="10">
    <location>
        <begin position="231"/>
        <end position="260"/>
    </location>
</feature>
<keyword evidence="2" id="KW-0678">Repressor</keyword>
<dbReference type="InterPro" id="IPR013087">
    <property type="entry name" value="Znf_C2H2_type"/>
</dbReference>
<dbReference type="InterPro" id="IPR036236">
    <property type="entry name" value="Znf_C2H2_sf"/>
</dbReference>
<comment type="similarity">
    <text evidence="8">Belongs to the pacC/RIM101 family.</text>
</comment>
<evidence type="ECO:0000256" key="1">
    <source>
        <dbReference type="ARBA" id="ARBA00004123"/>
    </source>
</evidence>
<evidence type="ECO:0000313" key="12">
    <source>
        <dbReference type="EMBL" id="PVU85569.1"/>
    </source>
</evidence>
<keyword evidence="4" id="KW-0677">Repeat</keyword>
<dbReference type="GO" id="GO:0008270">
    <property type="term" value="F:zinc ion binding"/>
    <property type="evidence" value="ECO:0007669"/>
    <property type="project" value="UniProtKB-KW"/>
</dbReference>
<feature type="domain" description="C2H2-type" evidence="11">
    <location>
        <begin position="42"/>
        <end position="71"/>
    </location>
</feature>
<feature type="compositionally biased region" description="Basic and acidic residues" evidence="10">
    <location>
        <begin position="250"/>
        <end position="260"/>
    </location>
</feature>
<dbReference type="GO" id="GO:0005634">
    <property type="term" value="C:nucleus"/>
    <property type="evidence" value="ECO:0007669"/>
    <property type="project" value="UniProtKB-SubCell"/>
</dbReference>
<protein>
    <recommendedName>
        <fullName evidence="11">C2H2-type domain-containing protein</fullName>
    </recommendedName>
</protein>
<dbReference type="STRING" id="61424.A0A2T9XZP1"/>
<reference evidence="12 13" key="1">
    <citation type="journal article" date="2018" name="MBio">
        <title>Comparative Genomics Reveals the Core Gene Toolbox for the Fungus-Insect Symbiosis.</title>
        <authorList>
            <person name="Wang Y."/>
            <person name="Stata M."/>
            <person name="Wang W."/>
            <person name="Stajich J.E."/>
            <person name="White M.M."/>
            <person name="Moncalvo J.M."/>
        </authorList>
    </citation>
    <scope>NUCLEOTIDE SEQUENCE [LARGE SCALE GENOMIC DNA]</scope>
    <source>
        <strain evidence="12 13">AUS-77-4</strain>
    </source>
</reference>
<name>A0A2T9XZP1_9FUNG</name>
<dbReference type="GO" id="GO:0045944">
    <property type="term" value="P:positive regulation of transcription by RNA polymerase II"/>
    <property type="evidence" value="ECO:0007669"/>
    <property type="project" value="TreeGrafter"/>
</dbReference>
<accession>A0A2T9XZP1</accession>
<feature type="domain" description="C2H2-type" evidence="11">
    <location>
        <begin position="72"/>
        <end position="94"/>
    </location>
</feature>
<dbReference type="EMBL" id="MBFT01001069">
    <property type="protein sequence ID" value="PVU85569.1"/>
    <property type="molecule type" value="Genomic_DNA"/>
</dbReference>
<dbReference type="AlphaFoldDB" id="A0A2T9XZP1"/>
<evidence type="ECO:0000256" key="7">
    <source>
        <dbReference type="ARBA" id="ARBA00023242"/>
    </source>
</evidence>
<evidence type="ECO:0000256" key="6">
    <source>
        <dbReference type="ARBA" id="ARBA00022833"/>
    </source>
</evidence>
<evidence type="ECO:0000256" key="10">
    <source>
        <dbReference type="SAM" id="MobiDB-lite"/>
    </source>
</evidence>
<dbReference type="PANTHER" id="PTHR47257">
    <property type="entry name" value="PH-RESPONSE TRANSCRIPTION FACTOR PACC/RIM101"/>
    <property type="match status" value="1"/>
</dbReference>
<gene>
    <name evidence="12" type="ORF">BB559_006960</name>
</gene>
<feature type="compositionally biased region" description="Polar residues" evidence="10">
    <location>
        <begin position="233"/>
        <end position="249"/>
    </location>
</feature>
<organism evidence="12 13">
    <name type="scientific">Furculomyces boomerangus</name>
    <dbReference type="NCBI Taxonomy" id="61424"/>
    <lineage>
        <taxon>Eukaryota</taxon>
        <taxon>Fungi</taxon>
        <taxon>Fungi incertae sedis</taxon>
        <taxon>Zoopagomycota</taxon>
        <taxon>Kickxellomycotina</taxon>
        <taxon>Harpellomycetes</taxon>
        <taxon>Harpellales</taxon>
        <taxon>Harpellaceae</taxon>
        <taxon>Furculomyces</taxon>
    </lineage>
</organism>
<evidence type="ECO:0000256" key="4">
    <source>
        <dbReference type="ARBA" id="ARBA00022737"/>
    </source>
</evidence>
<dbReference type="PROSITE" id="PS00028">
    <property type="entry name" value="ZINC_FINGER_C2H2_1"/>
    <property type="match status" value="1"/>
</dbReference>
<dbReference type="Proteomes" id="UP000245699">
    <property type="component" value="Unassembled WGS sequence"/>
</dbReference>
<dbReference type="Gene3D" id="3.30.160.60">
    <property type="entry name" value="Classic Zinc Finger"/>
    <property type="match status" value="2"/>
</dbReference>
<dbReference type="InterPro" id="IPR050806">
    <property type="entry name" value="pacC/RIM101"/>
</dbReference>
<dbReference type="PROSITE" id="PS50157">
    <property type="entry name" value="ZINC_FINGER_C2H2_2"/>
    <property type="match status" value="2"/>
</dbReference>
<evidence type="ECO:0000313" key="13">
    <source>
        <dbReference type="Proteomes" id="UP000245699"/>
    </source>
</evidence>
<sequence>MSFSLMCEWDSCNLGPFNDPDALYNHLTNEHVGRKAKGNLCLDCKWHNCNVKTFKRDHITSHLRVHIPLKPHECRACKKTFKRPQDLKKHEKKHEEISLKRSSPNQHYFSSSDSHFYNDRNHHISGIYSNNCMENEYLYNRNTISPAILNRNVFENSRSSTMQSYDMQAPPPLLAQPQSTSFYTEKSHHGLQNNPPLFGIKKAKTFSEKTLHTNNNNLYYKNEPTLLHRRKSSQQTIKQPPTTINNYDVSTDKLSLRNIR</sequence>
<evidence type="ECO:0000256" key="5">
    <source>
        <dbReference type="ARBA" id="ARBA00022771"/>
    </source>
</evidence>
<keyword evidence="6" id="KW-0862">Zinc</keyword>
<keyword evidence="13" id="KW-1185">Reference proteome</keyword>